<evidence type="ECO:0000313" key="3">
    <source>
        <dbReference type="Proteomes" id="UP000191820"/>
    </source>
</evidence>
<reference evidence="2 3" key="1">
    <citation type="submission" date="2017-03" db="EMBL/GenBank/DDBJ databases">
        <title>Genome sequencing of Shewanella japonica KCTC 22435.</title>
        <authorList>
            <person name="Kim K.M."/>
        </authorList>
    </citation>
    <scope>NUCLEOTIDE SEQUENCE [LARGE SCALE GENOMIC DNA]</scope>
    <source>
        <strain evidence="2 3">KCTC 22435</strain>
    </source>
</reference>
<dbReference type="InterPro" id="IPR001387">
    <property type="entry name" value="Cro/C1-type_HTH"/>
</dbReference>
<evidence type="ECO:0000313" key="2">
    <source>
        <dbReference type="EMBL" id="ARD22484.1"/>
    </source>
</evidence>
<feature type="domain" description="HTH cro/C1-type" evidence="1">
    <location>
        <begin position="10"/>
        <end position="72"/>
    </location>
</feature>
<name>A0ABN4YHL3_9GAMM</name>
<dbReference type="CDD" id="cd00093">
    <property type="entry name" value="HTH_XRE"/>
    <property type="match status" value="1"/>
</dbReference>
<organism evidence="2 3">
    <name type="scientific">Shewanella japonica</name>
    <dbReference type="NCBI Taxonomy" id="93973"/>
    <lineage>
        <taxon>Bacteria</taxon>
        <taxon>Pseudomonadati</taxon>
        <taxon>Pseudomonadota</taxon>
        <taxon>Gammaproteobacteria</taxon>
        <taxon>Alteromonadales</taxon>
        <taxon>Shewanellaceae</taxon>
        <taxon>Shewanella</taxon>
    </lineage>
</organism>
<dbReference type="PROSITE" id="PS50943">
    <property type="entry name" value="HTH_CROC1"/>
    <property type="match status" value="1"/>
</dbReference>
<dbReference type="InterPro" id="IPR010982">
    <property type="entry name" value="Lambda_DNA-bd_dom_sf"/>
</dbReference>
<evidence type="ECO:0000259" key="1">
    <source>
        <dbReference type="PROSITE" id="PS50943"/>
    </source>
</evidence>
<dbReference type="SMART" id="SM00530">
    <property type="entry name" value="HTH_XRE"/>
    <property type="match status" value="1"/>
</dbReference>
<dbReference type="SUPFAM" id="SSF47413">
    <property type="entry name" value="lambda repressor-like DNA-binding domains"/>
    <property type="match status" value="1"/>
</dbReference>
<gene>
    <name evidence="2" type="ORF">SJ2017_2191</name>
</gene>
<sequence>MKSGLFSKLIRDYRKQNKVTQQDLVQLIVSAEDGFNGLDAVTISRWENDVTKPVLYKKIKIAKLIGIDWYKYTIENLSAISPKTGSLINRKLSFSQSLMIETVNIKCKVIDQLTYLKSKDVWNAISKYLFKSKQKYEINLFKNINTYIYLSQTGVVGYYSTYMLNKESFWLYLSKNIEIFQLEKKLNDSINDSINDSVIIAGYFGLTEIITQICLSNIISNIVDNQIVRVGIICHNTQQRITAEKLGFKEHQSVEKYNNGISVMYAETETLKSSKLFYNLYIYKYETLQSKEIL</sequence>
<dbReference type="Proteomes" id="UP000191820">
    <property type="component" value="Chromosome"/>
</dbReference>
<dbReference type="Gene3D" id="1.10.260.40">
    <property type="entry name" value="lambda repressor-like DNA-binding domains"/>
    <property type="match status" value="1"/>
</dbReference>
<accession>A0ABN4YHL3</accession>
<dbReference type="RefSeq" id="WP_080915810.1">
    <property type="nucleotide sequence ID" value="NZ_CP020472.1"/>
</dbReference>
<proteinExistence type="predicted"/>
<protein>
    <recommendedName>
        <fullName evidence="1">HTH cro/C1-type domain-containing protein</fullName>
    </recommendedName>
</protein>
<keyword evidence="3" id="KW-1185">Reference proteome</keyword>
<dbReference type="EMBL" id="CP020472">
    <property type="protein sequence ID" value="ARD22484.1"/>
    <property type="molecule type" value="Genomic_DNA"/>
</dbReference>